<sequence length="216" mass="24614">MKNWLLKSFKDNKGLIIFLLLMSVFRSAVADWYTVPTGSMKPTILEGDRILANKMAYDVRIPFTHTSLYKMSDPQRGDIIIFESKVADERLIKRVIGVPGDVIELNKNKLSINGKSLSYQSISSNGLVDDKQENLLGIKHKIRTDKTNSDYASFDTVTVPNGHYLVLGDNRDHSADSRMIGFVPRNEIIGRSKQVIMSLNYDNHYLPRSNRFFQDL</sequence>
<feature type="active site" evidence="6">
    <location>
        <position position="39"/>
    </location>
</feature>
<dbReference type="GO" id="GO:0004252">
    <property type="term" value="F:serine-type endopeptidase activity"/>
    <property type="evidence" value="ECO:0007669"/>
    <property type="project" value="InterPro"/>
</dbReference>
<dbReference type="NCBIfam" id="TIGR02227">
    <property type="entry name" value="sigpep_I_bact"/>
    <property type="match status" value="1"/>
</dbReference>
<evidence type="ECO:0000256" key="6">
    <source>
        <dbReference type="PIRSR" id="PIRSR600223-1"/>
    </source>
</evidence>
<comment type="similarity">
    <text evidence="2 7">Belongs to the peptidase S26 family.</text>
</comment>
<dbReference type="PANTHER" id="PTHR43390:SF1">
    <property type="entry name" value="CHLOROPLAST PROCESSING PEPTIDASE"/>
    <property type="match status" value="1"/>
</dbReference>
<dbReference type="Pfam" id="PF10502">
    <property type="entry name" value="Peptidase_S26"/>
    <property type="match status" value="1"/>
</dbReference>
<organism evidence="9 10">
    <name type="scientific">Parashewanella curva</name>
    <dbReference type="NCBI Taxonomy" id="2338552"/>
    <lineage>
        <taxon>Bacteria</taxon>
        <taxon>Pseudomonadati</taxon>
        <taxon>Pseudomonadota</taxon>
        <taxon>Gammaproteobacteria</taxon>
        <taxon>Alteromonadales</taxon>
        <taxon>Shewanellaceae</taxon>
        <taxon>Parashewanella</taxon>
    </lineage>
</organism>
<dbReference type="InterPro" id="IPR000223">
    <property type="entry name" value="Pept_S26A_signal_pept_1"/>
</dbReference>
<evidence type="ECO:0000256" key="7">
    <source>
        <dbReference type="RuleBase" id="RU362042"/>
    </source>
</evidence>
<dbReference type="RefSeq" id="WP_121839766.1">
    <property type="nucleotide sequence ID" value="NZ_ML014799.1"/>
</dbReference>
<dbReference type="PRINTS" id="PR00727">
    <property type="entry name" value="LEADERPTASE"/>
</dbReference>
<dbReference type="GO" id="GO:0016020">
    <property type="term" value="C:membrane"/>
    <property type="evidence" value="ECO:0007669"/>
    <property type="project" value="UniProtKB-SubCell"/>
</dbReference>
<evidence type="ECO:0000313" key="9">
    <source>
        <dbReference type="EMBL" id="RLV58921.1"/>
    </source>
</evidence>
<comment type="catalytic activity">
    <reaction evidence="1 7">
        <text>Cleavage of hydrophobic, N-terminal signal or leader sequences from secreted and periplasmic proteins.</text>
        <dbReference type="EC" id="3.4.21.89"/>
    </reaction>
</comment>
<keyword evidence="5 7" id="KW-0378">Hydrolase</keyword>
<name>A0A3L8PU47_9GAMM</name>
<protein>
    <recommendedName>
        <fullName evidence="4 7">Signal peptidase I</fullName>
        <ecNumber evidence="3 7">3.4.21.89</ecNumber>
    </recommendedName>
</protein>
<evidence type="ECO:0000256" key="3">
    <source>
        <dbReference type="ARBA" id="ARBA00013208"/>
    </source>
</evidence>
<feature type="active site" evidence="6">
    <location>
        <position position="93"/>
    </location>
</feature>
<dbReference type="SUPFAM" id="SSF51306">
    <property type="entry name" value="LexA/Signal peptidase"/>
    <property type="match status" value="1"/>
</dbReference>
<reference evidence="9 10" key="1">
    <citation type="submission" date="2018-09" db="EMBL/GenBank/DDBJ databases">
        <title>Phylogeny of the Shewanellaceae, and recommendation for two new genera, Pseudoshewanella and Parashewanella.</title>
        <authorList>
            <person name="Wang G."/>
        </authorList>
    </citation>
    <scope>NUCLEOTIDE SEQUENCE [LARGE SCALE GENOMIC DNA]</scope>
    <source>
        <strain evidence="9 10">C51</strain>
    </source>
</reference>
<evidence type="ECO:0000256" key="5">
    <source>
        <dbReference type="ARBA" id="ARBA00022801"/>
    </source>
</evidence>
<gene>
    <name evidence="9" type="primary">lepB</name>
    <name evidence="9" type="ORF">D5018_14740</name>
</gene>
<dbReference type="OrthoDB" id="9815782at2"/>
<dbReference type="Gene3D" id="2.10.109.10">
    <property type="entry name" value="Umud Fragment, subunit A"/>
    <property type="match status" value="1"/>
</dbReference>
<keyword evidence="10" id="KW-1185">Reference proteome</keyword>
<dbReference type="CDD" id="cd06530">
    <property type="entry name" value="S26_SPase_I"/>
    <property type="match status" value="1"/>
</dbReference>
<comment type="caution">
    <text evidence="9">The sequence shown here is derived from an EMBL/GenBank/DDBJ whole genome shotgun (WGS) entry which is preliminary data.</text>
</comment>
<dbReference type="AlphaFoldDB" id="A0A3L8PU47"/>
<dbReference type="InterPro" id="IPR019757">
    <property type="entry name" value="Pept_S26A_signal_pept_1_Lys-AS"/>
</dbReference>
<feature type="domain" description="Peptidase S26" evidence="8">
    <location>
        <begin position="15"/>
        <end position="195"/>
    </location>
</feature>
<dbReference type="EMBL" id="QZEI01000050">
    <property type="protein sequence ID" value="RLV58921.1"/>
    <property type="molecule type" value="Genomic_DNA"/>
</dbReference>
<dbReference type="PANTHER" id="PTHR43390">
    <property type="entry name" value="SIGNAL PEPTIDASE I"/>
    <property type="match status" value="1"/>
</dbReference>
<dbReference type="GO" id="GO:0006465">
    <property type="term" value="P:signal peptide processing"/>
    <property type="evidence" value="ECO:0007669"/>
    <property type="project" value="InterPro"/>
</dbReference>
<evidence type="ECO:0000259" key="8">
    <source>
        <dbReference type="Pfam" id="PF10502"/>
    </source>
</evidence>
<proteinExistence type="inferred from homology"/>
<evidence type="ECO:0000256" key="2">
    <source>
        <dbReference type="ARBA" id="ARBA00009370"/>
    </source>
</evidence>
<dbReference type="EC" id="3.4.21.89" evidence="3 7"/>
<accession>A0A3L8PU47</accession>
<dbReference type="Proteomes" id="UP000281474">
    <property type="component" value="Unassembled WGS sequence"/>
</dbReference>
<dbReference type="InterPro" id="IPR019533">
    <property type="entry name" value="Peptidase_S26"/>
</dbReference>
<evidence type="ECO:0000313" key="10">
    <source>
        <dbReference type="Proteomes" id="UP000281474"/>
    </source>
</evidence>
<evidence type="ECO:0000256" key="1">
    <source>
        <dbReference type="ARBA" id="ARBA00000677"/>
    </source>
</evidence>
<keyword evidence="7" id="KW-0645">Protease</keyword>
<dbReference type="InterPro" id="IPR036286">
    <property type="entry name" value="LexA/Signal_pep-like_sf"/>
</dbReference>
<dbReference type="GO" id="GO:0009003">
    <property type="term" value="F:signal peptidase activity"/>
    <property type="evidence" value="ECO:0007669"/>
    <property type="project" value="UniProtKB-EC"/>
</dbReference>
<dbReference type="InterPro" id="IPR019758">
    <property type="entry name" value="Pept_S26A_signal_pept_1_CS"/>
</dbReference>
<dbReference type="PROSITE" id="PS00760">
    <property type="entry name" value="SPASE_I_2"/>
    <property type="match status" value="1"/>
</dbReference>
<evidence type="ECO:0000256" key="4">
    <source>
        <dbReference type="ARBA" id="ARBA00019232"/>
    </source>
</evidence>
<comment type="subcellular location">
    <subcellularLocation>
        <location evidence="7">Membrane</location>
        <topology evidence="7">Multi-pass membrane protein</topology>
    </subcellularLocation>
</comment>
<dbReference type="PROSITE" id="PS00761">
    <property type="entry name" value="SPASE_I_3"/>
    <property type="match status" value="1"/>
</dbReference>